<dbReference type="Proteomes" id="UP000512167">
    <property type="component" value="Chromosome"/>
</dbReference>
<organism evidence="2 3">
    <name type="scientific">Hujiaoplasma nucleasis</name>
    <dbReference type="NCBI Taxonomy" id="2725268"/>
    <lineage>
        <taxon>Bacteria</taxon>
        <taxon>Bacillati</taxon>
        <taxon>Mycoplasmatota</taxon>
        <taxon>Mollicutes</taxon>
        <taxon>Candidatus Izemoplasmatales</taxon>
        <taxon>Hujiaoplasmataceae</taxon>
        <taxon>Hujiaoplasma</taxon>
    </lineage>
</organism>
<dbReference type="GO" id="GO:0008757">
    <property type="term" value="F:S-adenosylmethionine-dependent methyltransferase activity"/>
    <property type="evidence" value="ECO:0007669"/>
    <property type="project" value="InterPro"/>
</dbReference>
<proteinExistence type="predicted"/>
<keyword evidence="2" id="KW-0489">Methyltransferase</keyword>
<dbReference type="GO" id="GO:0032259">
    <property type="term" value="P:methylation"/>
    <property type="evidence" value="ECO:0007669"/>
    <property type="project" value="UniProtKB-KW"/>
</dbReference>
<dbReference type="SUPFAM" id="SSF53335">
    <property type="entry name" value="S-adenosyl-L-methionine-dependent methyltransferases"/>
    <property type="match status" value="1"/>
</dbReference>
<keyword evidence="2" id="KW-0808">Transferase</keyword>
<sequence length="238" mass="27520">MKELKSYLSQYENPRILDIGTGKGDFIAMIDYVYQDYSEIIGIDIVDYLLEMDESAFENNPKIKWMDLDVLETTFPKNSFDIISLSNTLHHIKDIKSMFNQMVEMLKPGGIIILSELISSNDLSEKQISHQLLHSFAAKIDHELNKVHSQIFSKENVMQAIEMYSPLPVDAIWELETKSFDEEITLEDLYRLVDGLLKNVKDSPKFEQYKEEAIAIKDYLQENGFSYATTICVVLKKQ</sequence>
<dbReference type="AlphaFoldDB" id="A0A7L6N3B4"/>
<reference evidence="2 3" key="1">
    <citation type="submission" date="2020-04" db="EMBL/GenBank/DDBJ databases">
        <authorList>
            <person name="Zheng R.K."/>
            <person name="Sun C.M."/>
        </authorList>
    </citation>
    <scope>NUCLEOTIDE SEQUENCE [LARGE SCALE GENOMIC DNA]</scope>
    <source>
        <strain evidence="3">zrk29</strain>
    </source>
</reference>
<evidence type="ECO:0000313" key="3">
    <source>
        <dbReference type="Proteomes" id="UP000512167"/>
    </source>
</evidence>
<keyword evidence="3" id="KW-1185">Reference proteome</keyword>
<evidence type="ECO:0000313" key="2">
    <source>
        <dbReference type="EMBL" id="QLY39942.1"/>
    </source>
</evidence>
<feature type="domain" description="Methyltransferase type 11" evidence="1">
    <location>
        <begin position="17"/>
        <end position="114"/>
    </location>
</feature>
<dbReference type="InterPro" id="IPR013216">
    <property type="entry name" value="Methyltransf_11"/>
</dbReference>
<gene>
    <name evidence="2" type="ORF">HF295_03345</name>
</gene>
<dbReference type="InterPro" id="IPR029063">
    <property type="entry name" value="SAM-dependent_MTases_sf"/>
</dbReference>
<dbReference type="RefSeq" id="WP_312032435.1">
    <property type="nucleotide sequence ID" value="NZ_CP051151.1"/>
</dbReference>
<dbReference type="CDD" id="cd02440">
    <property type="entry name" value="AdoMet_MTases"/>
    <property type="match status" value="1"/>
</dbReference>
<accession>A0A7L6N3B4</accession>
<name>A0A7L6N3B4_9MOLU</name>
<dbReference type="KEGG" id="tbk:HF295_03345"/>
<dbReference type="Gene3D" id="3.40.50.150">
    <property type="entry name" value="Vaccinia Virus protein VP39"/>
    <property type="match status" value="1"/>
</dbReference>
<dbReference type="EMBL" id="CP051151">
    <property type="protein sequence ID" value="QLY39942.1"/>
    <property type="molecule type" value="Genomic_DNA"/>
</dbReference>
<evidence type="ECO:0000259" key="1">
    <source>
        <dbReference type="Pfam" id="PF08241"/>
    </source>
</evidence>
<dbReference type="Pfam" id="PF08241">
    <property type="entry name" value="Methyltransf_11"/>
    <property type="match status" value="1"/>
</dbReference>
<protein>
    <submittedName>
        <fullName evidence="2">Class I SAM-dependent methyltransferase</fullName>
    </submittedName>
</protein>
<dbReference type="PANTHER" id="PTHR43591">
    <property type="entry name" value="METHYLTRANSFERASE"/>
    <property type="match status" value="1"/>
</dbReference>